<evidence type="ECO:0000313" key="2">
    <source>
        <dbReference type="EMBL" id="OCL06463.1"/>
    </source>
</evidence>
<dbReference type="Proteomes" id="UP000250140">
    <property type="component" value="Unassembled WGS sequence"/>
</dbReference>
<name>A0A8E2EY32_9PEZI</name>
<dbReference type="AlphaFoldDB" id="A0A8E2EY32"/>
<gene>
    <name evidence="2" type="ORF">AOQ84DRAFT_410939</name>
</gene>
<reference evidence="2 3" key="1">
    <citation type="journal article" date="2016" name="Nat. Commun.">
        <title>Ectomycorrhizal ecology is imprinted in the genome of the dominant symbiotic fungus Cenococcum geophilum.</title>
        <authorList>
            <consortium name="DOE Joint Genome Institute"/>
            <person name="Peter M."/>
            <person name="Kohler A."/>
            <person name="Ohm R.A."/>
            <person name="Kuo A."/>
            <person name="Krutzmann J."/>
            <person name="Morin E."/>
            <person name="Arend M."/>
            <person name="Barry K.W."/>
            <person name="Binder M."/>
            <person name="Choi C."/>
            <person name="Clum A."/>
            <person name="Copeland A."/>
            <person name="Grisel N."/>
            <person name="Haridas S."/>
            <person name="Kipfer T."/>
            <person name="LaButti K."/>
            <person name="Lindquist E."/>
            <person name="Lipzen A."/>
            <person name="Maire R."/>
            <person name="Meier B."/>
            <person name="Mihaltcheva S."/>
            <person name="Molinier V."/>
            <person name="Murat C."/>
            <person name="Poggeler S."/>
            <person name="Quandt C.A."/>
            <person name="Sperisen C."/>
            <person name="Tritt A."/>
            <person name="Tisserant E."/>
            <person name="Crous P.W."/>
            <person name="Henrissat B."/>
            <person name="Nehls U."/>
            <person name="Egli S."/>
            <person name="Spatafora J.W."/>
            <person name="Grigoriev I.V."/>
            <person name="Martin F.M."/>
        </authorList>
    </citation>
    <scope>NUCLEOTIDE SEQUENCE [LARGE SCALE GENOMIC DNA]</scope>
    <source>
        <strain evidence="2 3">CBS 207.34</strain>
    </source>
</reference>
<dbReference type="InterPro" id="IPR054464">
    <property type="entry name" value="ULD_fung"/>
</dbReference>
<accession>A0A8E2EY32</accession>
<keyword evidence="3" id="KW-1185">Reference proteome</keyword>
<sequence length="343" mass="38405">MSFGFSVGDFIAVGKLITDIVSCFQSAGGSASGYQELLRELDLLQHALRHLEKLSSKSSSTNIDSIKYAALSCRRPLEHFLGKARKYEKSLGLRTKSGVLRAAADKVEWAFRQKDEIQKLQSYLNVHVGIINLLLAEHGLEKMDLASQKTEEDQHRVYERLENTRSHLKTIKDNCLAQAVVIQSTNSMLARLLEMINGEFRISWRSFRDMQTYAVVLEIRSSLIAAPDARWSFFQAPLIVEDALGRKFPVPSEYNYELLNMIIKQKFRTGPGSLEIEAGNYEIFNTKNRRQPIRTDAALLPGTGITMAILVSAVTATSSDEVCPMSRCQSNKTTIAPGGGRIW</sequence>
<dbReference type="Pfam" id="PF22893">
    <property type="entry name" value="ULD_2"/>
    <property type="match status" value="1"/>
</dbReference>
<dbReference type="OrthoDB" id="3045089at2759"/>
<organism evidence="2 3">
    <name type="scientific">Glonium stellatum</name>
    <dbReference type="NCBI Taxonomy" id="574774"/>
    <lineage>
        <taxon>Eukaryota</taxon>
        <taxon>Fungi</taxon>
        <taxon>Dikarya</taxon>
        <taxon>Ascomycota</taxon>
        <taxon>Pezizomycotina</taxon>
        <taxon>Dothideomycetes</taxon>
        <taxon>Pleosporomycetidae</taxon>
        <taxon>Gloniales</taxon>
        <taxon>Gloniaceae</taxon>
        <taxon>Glonium</taxon>
    </lineage>
</organism>
<evidence type="ECO:0000313" key="3">
    <source>
        <dbReference type="Proteomes" id="UP000250140"/>
    </source>
</evidence>
<proteinExistence type="predicted"/>
<evidence type="ECO:0000259" key="1">
    <source>
        <dbReference type="Pfam" id="PF22893"/>
    </source>
</evidence>
<feature type="domain" description="Ubiquitin-like" evidence="1">
    <location>
        <begin position="235"/>
        <end position="311"/>
    </location>
</feature>
<protein>
    <recommendedName>
        <fullName evidence="1">Ubiquitin-like domain-containing protein</fullName>
    </recommendedName>
</protein>
<dbReference type="PANTHER" id="PTHR38886">
    <property type="entry name" value="SESA DOMAIN-CONTAINING PROTEIN"/>
    <property type="match status" value="1"/>
</dbReference>
<dbReference type="PANTHER" id="PTHR38886:SF1">
    <property type="entry name" value="NACHT-NTPASE AND P-LOOP NTPASES N-TERMINAL DOMAIN-CONTAINING PROTEIN"/>
    <property type="match status" value="1"/>
</dbReference>
<dbReference type="EMBL" id="KV750068">
    <property type="protein sequence ID" value="OCL06463.1"/>
    <property type="molecule type" value="Genomic_DNA"/>
</dbReference>